<reference evidence="5" key="2">
    <citation type="submission" date="2015-01" db="EMBL/GenBank/DDBJ databases">
        <title>Evolutionary Origins and Diversification of the Mycorrhizal Mutualists.</title>
        <authorList>
            <consortium name="DOE Joint Genome Institute"/>
            <consortium name="Mycorrhizal Genomics Consortium"/>
            <person name="Kohler A."/>
            <person name="Kuo A."/>
            <person name="Nagy L.G."/>
            <person name="Floudas D."/>
            <person name="Copeland A."/>
            <person name="Barry K.W."/>
            <person name="Cichocki N."/>
            <person name="Veneault-Fourrey C."/>
            <person name="LaButti K."/>
            <person name="Lindquist E.A."/>
            <person name="Lipzen A."/>
            <person name="Lundell T."/>
            <person name="Morin E."/>
            <person name="Murat C."/>
            <person name="Riley R."/>
            <person name="Ohm R."/>
            <person name="Sun H."/>
            <person name="Tunlid A."/>
            <person name="Henrissat B."/>
            <person name="Grigoriev I.V."/>
            <person name="Hibbett D.S."/>
            <person name="Martin F."/>
        </authorList>
    </citation>
    <scope>NUCLEOTIDE SEQUENCE [LARGE SCALE GENOMIC DNA]</scope>
    <source>
        <strain evidence="5">Foug A</strain>
    </source>
</reference>
<evidence type="ECO:0000313" key="5">
    <source>
        <dbReference type="Proteomes" id="UP000053989"/>
    </source>
</evidence>
<reference evidence="4 5" key="1">
    <citation type="submission" date="2014-04" db="EMBL/GenBank/DDBJ databases">
        <authorList>
            <consortium name="DOE Joint Genome Institute"/>
            <person name="Kuo A."/>
            <person name="Kohler A."/>
            <person name="Nagy L.G."/>
            <person name="Floudas D."/>
            <person name="Copeland A."/>
            <person name="Barry K.W."/>
            <person name="Cichocki N."/>
            <person name="Veneault-Fourrey C."/>
            <person name="LaButti K."/>
            <person name="Lindquist E.A."/>
            <person name="Lipzen A."/>
            <person name="Lundell T."/>
            <person name="Morin E."/>
            <person name="Murat C."/>
            <person name="Sun H."/>
            <person name="Tunlid A."/>
            <person name="Henrissat B."/>
            <person name="Grigoriev I.V."/>
            <person name="Hibbett D.S."/>
            <person name="Martin F."/>
            <person name="Nordberg H.P."/>
            <person name="Cantor M.N."/>
            <person name="Hua S.X."/>
        </authorList>
    </citation>
    <scope>NUCLEOTIDE SEQUENCE [LARGE SCALE GENOMIC DNA]</scope>
    <source>
        <strain evidence="4 5">Foug A</strain>
    </source>
</reference>
<feature type="compositionally biased region" description="Polar residues" evidence="1">
    <location>
        <begin position="234"/>
        <end position="246"/>
    </location>
</feature>
<feature type="transmembrane region" description="Helical" evidence="2">
    <location>
        <begin position="157"/>
        <end position="181"/>
    </location>
</feature>
<feature type="transmembrane region" description="Helical" evidence="2">
    <location>
        <begin position="44"/>
        <end position="63"/>
    </location>
</feature>
<proteinExistence type="predicted"/>
<dbReference type="HOGENOM" id="CLU_046025_5_2_1"/>
<feature type="domain" description="DUF6534" evidence="3">
    <location>
        <begin position="124"/>
        <end position="211"/>
    </location>
</feature>
<keyword evidence="5" id="KW-1185">Reference proteome</keyword>
<dbReference type="PANTHER" id="PTHR40465">
    <property type="entry name" value="CHROMOSOME 1, WHOLE GENOME SHOTGUN SEQUENCE"/>
    <property type="match status" value="1"/>
</dbReference>
<keyword evidence="2" id="KW-0472">Membrane</keyword>
<dbReference type="Proteomes" id="UP000053989">
    <property type="component" value="Unassembled WGS sequence"/>
</dbReference>
<gene>
    <name evidence="4" type="ORF">SCLCIDRAFT_1212198</name>
</gene>
<keyword evidence="2" id="KW-1133">Transmembrane helix</keyword>
<feature type="region of interest" description="Disordered" evidence="1">
    <location>
        <begin position="234"/>
        <end position="256"/>
    </location>
</feature>
<dbReference type="PANTHER" id="PTHR40465:SF1">
    <property type="entry name" value="DUF6534 DOMAIN-CONTAINING PROTEIN"/>
    <property type="match status" value="1"/>
</dbReference>
<feature type="transmembrane region" description="Helical" evidence="2">
    <location>
        <begin position="75"/>
        <end position="97"/>
    </location>
</feature>
<dbReference type="EMBL" id="KN822022">
    <property type="protein sequence ID" value="KIM65474.1"/>
    <property type="molecule type" value="Genomic_DNA"/>
</dbReference>
<accession>A0A0C3EAV7</accession>
<evidence type="ECO:0000313" key="4">
    <source>
        <dbReference type="EMBL" id="KIM65474.1"/>
    </source>
</evidence>
<dbReference type="InParanoid" id="A0A0C3EAV7"/>
<protein>
    <recommendedName>
        <fullName evidence="3">DUF6534 domain-containing protein</fullName>
    </recommendedName>
</protein>
<sequence length="256" mass="28499">MNCVQVALLLALETIHVALSIWLIDYYLVENYGNIQVLQSATWLTTATFVTGFLIDLLVYFYFMWRIWIFAEKLWIVVFMGFIGISRSAIGIAAAFLSVFRPTWVSYLVNDKDLILISNSLFIVGDVFSAAIMAFHLNKSRESILSSARTDTLLNRLLTFAVAAGSLTVLVDIIALIFTLAEPVSLGFTGPVLIQTRLYANSLLASLNLRKTNAQAFENAVELSTLPIQFAHQNEPSEVSTETGRGTFSRKVRSAR</sequence>
<dbReference type="OrthoDB" id="3270417at2759"/>
<evidence type="ECO:0000256" key="1">
    <source>
        <dbReference type="SAM" id="MobiDB-lite"/>
    </source>
</evidence>
<organism evidence="4 5">
    <name type="scientific">Scleroderma citrinum Foug A</name>
    <dbReference type="NCBI Taxonomy" id="1036808"/>
    <lineage>
        <taxon>Eukaryota</taxon>
        <taxon>Fungi</taxon>
        <taxon>Dikarya</taxon>
        <taxon>Basidiomycota</taxon>
        <taxon>Agaricomycotina</taxon>
        <taxon>Agaricomycetes</taxon>
        <taxon>Agaricomycetidae</taxon>
        <taxon>Boletales</taxon>
        <taxon>Sclerodermatineae</taxon>
        <taxon>Sclerodermataceae</taxon>
        <taxon>Scleroderma</taxon>
    </lineage>
</organism>
<name>A0A0C3EAV7_9AGAM</name>
<keyword evidence="2" id="KW-0812">Transmembrane</keyword>
<dbReference type="Pfam" id="PF20152">
    <property type="entry name" value="DUF6534"/>
    <property type="match status" value="1"/>
</dbReference>
<dbReference type="AlphaFoldDB" id="A0A0C3EAV7"/>
<dbReference type="InterPro" id="IPR045339">
    <property type="entry name" value="DUF6534"/>
</dbReference>
<feature type="transmembrane region" description="Helical" evidence="2">
    <location>
        <begin position="117"/>
        <end position="137"/>
    </location>
</feature>
<evidence type="ECO:0000256" key="2">
    <source>
        <dbReference type="SAM" id="Phobius"/>
    </source>
</evidence>
<evidence type="ECO:0000259" key="3">
    <source>
        <dbReference type="Pfam" id="PF20152"/>
    </source>
</evidence>